<reference evidence="2 3" key="1">
    <citation type="journal article" date="1998" name="Science">
        <title>Genome sequence of the nematode C. elegans: a platform for investigating biology.</title>
        <authorList>
            <consortium name="The C. elegans sequencing consortium"/>
            <person name="Sulson J.E."/>
            <person name="Waterston R."/>
        </authorList>
    </citation>
    <scope>NUCLEOTIDE SEQUENCE [LARGE SCALE GENOMIC DNA]</scope>
    <source>
        <strain evidence="2 3">Bristol N2</strain>
    </source>
</reference>
<name>O62186_CAEEL</name>
<keyword evidence="1" id="KW-0812">Transmembrane</keyword>
<feature type="transmembrane region" description="Helical" evidence="1">
    <location>
        <begin position="219"/>
        <end position="245"/>
    </location>
</feature>
<dbReference type="CTD" id="185064"/>
<dbReference type="PANTHER" id="PTHR46964:SF2">
    <property type="entry name" value="SERPENTINE RECEPTOR, CLASS T"/>
    <property type="match status" value="1"/>
</dbReference>
<dbReference type="EMBL" id="BX284601">
    <property type="protein sequence ID" value="CAB04215.3"/>
    <property type="molecule type" value="Genomic_DNA"/>
</dbReference>
<organism evidence="2 3">
    <name type="scientific">Caenorhabditis elegans</name>
    <dbReference type="NCBI Taxonomy" id="6239"/>
    <lineage>
        <taxon>Eukaryota</taxon>
        <taxon>Metazoa</taxon>
        <taxon>Ecdysozoa</taxon>
        <taxon>Nematoda</taxon>
        <taxon>Chromadorea</taxon>
        <taxon>Rhabditida</taxon>
        <taxon>Rhabditina</taxon>
        <taxon>Rhabditomorpha</taxon>
        <taxon>Rhabditoidea</taxon>
        <taxon>Rhabditidae</taxon>
        <taxon>Peloderinae</taxon>
        <taxon>Caenorhabditis</taxon>
    </lineage>
</organism>
<feature type="transmembrane region" description="Helical" evidence="1">
    <location>
        <begin position="96"/>
        <end position="116"/>
    </location>
</feature>
<dbReference type="SMR" id="O62186"/>
<dbReference type="UCSC" id="F28D9.2b">
    <property type="organism name" value="c. elegans"/>
</dbReference>
<dbReference type="ExpressionAtlas" id="O62186">
    <property type="expression patterns" value="baseline"/>
</dbReference>
<dbReference type="Pfam" id="PF10327">
    <property type="entry name" value="7TM_GPCR_Sri"/>
    <property type="match status" value="1"/>
</dbReference>
<dbReference type="PIR" id="T21502">
    <property type="entry name" value="T21502"/>
</dbReference>
<feature type="transmembrane region" description="Helical" evidence="1">
    <location>
        <begin position="53"/>
        <end position="76"/>
    </location>
</feature>
<sequence length="315" mass="36793">MGSATWICPYGPPDYYMKTLQLIGLFSLPINFLCFYFVWFYTPKESKFRYCLAYFQVFGYFKFSFELPSLLLCFIYRHNAAANFNPKFKIRRSIQYLVIATCHTFPFVTAICLLKSELSHVQQVRILEKVRRYKLQTRETANYTQNWPNCLHILDHRGFVMYDPFDNPWTTAVGLSAMVYISVFTLFGAYVGFHTVYILQKVKPHLSPQTYAGHKNAMINLVMQCVVPIVCVITPFNLIFLVVYYDLWQYQQSATNLFFLMSAQSMATSLVIILSNRRFKRLILEKLLIIPYKIAETFTPPSLHVYQSSTRVAPS</sequence>
<accession>O62186</accession>
<protein>
    <submittedName>
        <fullName evidence="2">Serpentine Receptor, class H</fullName>
    </submittedName>
</protein>
<keyword evidence="3" id="KW-1185">Reference proteome</keyword>
<dbReference type="Bgee" id="WBGene00005517">
    <property type="expression patterns" value="Expressed in multicellular organism and 1 other cell type or tissue"/>
</dbReference>
<gene>
    <name evidence="2 4" type="primary">sri-5</name>
    <name evidence="2" type="ORF">CELE_F28D9.2</name>
    <name evidence="4" type="ORF">F28D9.2</name>
</gene>
<dbReference type="OrthoDB" id="5844763at2759"/>
<dbReference type="Proteomes" id="UP000001940">
    <property type="component" value="Chromosome I"/>
</dbReference>
<dbReference type="AGR" id="WB:WBGene00005517"/>
<keyword evidence="2" id="KW-0675">Receptor</keyword>
<evidence type="ECO:0000313" key="3">
    <source>
        <dbReference type="Proteomes" id="UP000001940"/>
    </source>
</evidence>
<feature type="transmembrane region" description="Helical" evidence="1">
    <location>
        <begin position="257"/>
        <end position="276"/>
    </location>
</feature>
<dbReference type="PANTHER" id="PTHR46964">
    <property type="entry name" value="SERPENTINE RECEPTOR, CLASS I-RELATED"/>
    <property type="match status" value="1"/>
</dbReference>
<dbReference type="RefSeq" id="NP_001021425.1">
    <property type="nucleotide sequence ID" value="NM_001026254.4"/>
</dbReference>
<feature type="transmembrane region" description="Helical" evidence="1">
    <location>
        <begin position="177"/>
        <end position="199"/>
    </location>
</feature>
<dbReference type="WormBase" id="F28D9.2b">
    <property type="protein sequence ID" value="CE34483"/>
    <property type="gene ID" value="WBGene00005517"/>
    <property type="gene designation" value="sri-5"/>
</dbReference>
<dbReference type="GeneID" id="185064"/>
<dbReference type="InterPro" id="IPR019429">
    <property type="entry name" value="7TM_GPCR_serpentine_rcpt_Sri"/>
</dbReference>
<evidence type="ECO:0000313" key="4">
    <source>
        <dbReference type="WormBase" id="F28D9.2b"/>
    </source>
</evidence>
<keyword evidence="1" id="KW-0472">Membrane</keyword>
<dbReference type="AlphaFoldDB" id="O62186"/>
<keyword evidence="1" id="KW-1133">Transmembrane helix</keyword>
<feature type="transmembrane region" description="Helical" evidence="1">
    <location>
        <begin position="20"/>
        <end position="41"/>
    </location>
</feature>
<evidence type="ECO:0000256" key="1">
    <source>
        <dbReference type="SAM" id="Phobius"/>
    </source>
</evidence>
<evidence type="ECO:0000313" key="2">
    <source>
        <dbReference type="EMBL" id="CAB04215.3"/>
    </source>
</evidence>
<proteinExistence type="predicted"/>